<dbReference type="EMBL" id="GGEC01088251">
    <property type="protein sequence ID" value="MBX68735.1"/>
    <property type="molecule type" value="Transcribed_RNA"/>
</dbReference>
<sequence>MGMVLHSSLKPFNGLWTISCLMVRGVIMIYLMPTTGYSIHWVVLLH</sequence>
<name>A0A2P2QP82_RHIMU</name>
<feature type="transmembrane region" description="Helical" evidence="1">
    <location>
        <begin position="12"/>
        <end position="32"/>
    </location>
</feature>
<evidence type="ECO:0000256" key="1">
    <source>
        <dbReference type="SAM" id="Phobius"/>
    </source>
</evidence>
<evidence type="ECO:0000313" key="2">
    <source>
        <dbReference type="EMBL" id="MBX68735.1"/>
    </source>
</evidence>
<accession>A0A2P2QP82</accession>
<proteinExistence type="predicted"/>
<dbReference type="AlphaFoldDB" id="A0A2P2QP82"/>
<organism evidence="2">
    <name type="scientific">Rhizophora mucronata</name>
    <name type="common">Asiatic mangrove</name>
    <dbReference type="NCBI Taxonomy" id="61149"/>
    <lineage>
        <taxon>Eukaryota</taxon>
        <taxon>Viridiplantae</taxon>
        <taxon>Streptophyta</taxon>
        <taxon>Embryophyta</taxon>
        <taxon>Tracheophyta</taxon>
        <taxon>Spermatophyta</taxon>
        <taxon>Magnoliopsida</taxon>
        <taxon>eudicotyledons</taxon>
        <taxon>Gunneridae</taxon>
        <taxon>Pentapetalae</taxon>
        <taxon>rosids</taxon>
        <taxon>fabids</taxon>
        <taxon>Malpighiales</taxon>
        <taxon>Rhizophoraceae</taxon>
        <taxon>Rhizophora</taxon>
    </lineage>
</organism>
<keyword evidence="1" id="KW-0472">Membrane</keyword>
<keyword evidence="1" id="KW-0812">Transmembrane</keyword>
<reference evidence="2" key="1">
    <citation type="submission" date="2018-02" db="EMBL/GenBank/DDBJ databases">
        <title>Rhizophora mucronata_Transcriptome.</title>
        <authorList>
            <person name="Meera S.P."/>
            <person name="Sreeshan A."/>
            <person name="Augustine A."/>
        </authorList>
    </citation>
    <scope>NUCLEOTIDE SEQUENCE</scope>
    <source>
        <tissue evidence="2">Leaf</tissue>
    </source>
</reference>
<protein>
    <submittedName>
        <fullName evidence="2">Uncharacterized protein</fullName>
    </submittedName>
</protein>
<keyword evidence="1" id="KW-1133">Transmembrane helix</keyword>